<dbReference type="Proteomes" id="UP000000492">
    <property type="component" value="Chromosome"/>
</dbReference>
<dbReference type="InterPro" id="IPR004509">
    <property type="entry name" value="Competence_ComEA_HhH"/>
</dbReference>
<evidence type="ECO:0000256" key="2">
    <source>
        <dbReference type="SAM" id="Phobius"/>
    </source>
</evidence>
<dbReference type="SUPFAM" id="SSF47781">
    <property type="entry name" value="RuvA domain 2-like"/>
    <property type="match status" value="1"/>
</dbReference>
<proteinExistence type="predicted"/>
<feature type="region of interest" description="Disordered" evidence="1">
    <location>
        <begin position="222"/>
        <end position="269"/>
    </location>
</feature>
<keyword evidence="2" id="KW-0812">Transmembrane</keyword>
<evidence type="ECO:0000256" key="1">
    <source>
        <dbReference type="SAM" id="MobiDB-lite"/>
    </source>
</evidence>
<dbReference type="GO" id="GO:0015627">
    <property type="term" value="C:type II protein secretion system complex"/>
    <property type="evidence" value="ECO:0007669"/>
    <property type="project" value="TreeGrafter"/>
</dbReference>
<keyword evidence="2" id="KW-0472">Membrane</keyword>
<dbReference type="STRING" id="662755.CRES_0651"/>
<sequence>MRKMGEGKTATDSRHREMLQKRVAELTQPIAEHEIAELDLDTRQGLTRRTGSIVLMAIVLLVAVVGAVLGIRLLFSGDSPQGNAGGEAKPHALSVPTDGDGANSESDSGAPHDKAVVDGAGSDGAQAQGKAAGAANEPQGGSERNPPGNGIIVVSVQGMVAHPGLLRVKSGLRVGDVIELAGPTHPRARLHNLNLAQQVADGMQIVVDPKGSTLVLAVTPHSADPSLTDAPGSPSRAQPGAEGASGRSSAGGSQAGTGTSAGEKATGKVNINTADQSSLETLSGVGPATAKAIIEWRQANGKFRSVEQLMEVRGIGPAKFAAMKDSVTV</sequence>
<dbReference type="KEGG" id="crd:CRES_0651"/>
<dbReference type="GO" id="GO:0003677">
    <property type="term" value="F:DNA binding"/>
    <property type="evidence" value="ECO:0007669"/>
    <property type="project" value="InterPro"/>
</dbReference>
<feature type="compositionally biased region" description="Low complexity" evidence="1">
    <location>
        <begin position="240"/>
        <end position="263"/>
    </location>
</feature>
<protein>
    <recommendedName>
        <fullName evidence="3">Helix-hairpin-helix DNA-binding motif class 1 domain-containing protein</fullName>
    </recommendedName>
</protein>
<dbReference type="OrthoDB" id="9758724at2"/>
<dbReference type="EMBL" id="CP002857">
    <property type="protein sequence ID" value="AEI09009.1"/>
    <property type="molecule type" value="Genomic_DNA"/>
</dbReference>
<organism evidence="4 5">
    <name type="scientific">Corynebacterium resistens (strain DSM 45100 / JCM 12819 / GTC 2026 / SICGH 158)</name>
    <dbReference type="NCBI Taxonomy" id="662755"/>
    <lineage>
        <taxon>Bacteria</taxon>
        <taxon>Bacillati</taxon>
        <taxon>Actinomycetota</taxon>
        <taxon>Actinomycetes</taxon>
        <taxon>Mycobacteriales</taxon>
        <taxon>Corynebacteriaceae</taxon>
        <taxon>Corynebacterium</taxon>
    </lineage>
</organism>
<dbReference type="InterPro" id="IPR051675">
    <property type="entry name" value="Endo/Exo/Phosphatase_dom_1"/>
</dbReference>
<dbReference type="GO" id="GO:0015628">
    <property type="term" value="P:protein secretion by the type II secretion system"/>
    <property type="evidence" value="ECO:0007669"/>
    <property type="project" value="TreeGrafter"/>
</dbReference>
<evidence type="ECO:0000313" key="4">
    <source>
        <dbReference type="EMBL" id="AEI09009.1"/>
    </source>
</evidence>
<gene>
    <name evidence="4" type="ordered locus">CRES_0651</name>
</gene>
<feature type="transmembrane region" description="Helical" evidence="2">
    <location>
        <begin position="53"/>
        <end position="75"/>
    </location>
</feature>
<dbReference type="eggNOG" id="COG1555">
    <property type="taxonomic scope" value="Bacteria"/>
</dbReference>
<feature type="region of interest" description="Disordered" evidence="1">
    <location>
        <begin position="82"/>
        <end position="150"/>
    </location>
</feature>
<dbReference type="InterPro" id="IPR010994">
    <property type="entry name" value="RuvA_2-like"/>
</dbReference>
<feature type="compositionally biased region" description="Low complexity" evidence="1">
    <location>
        <begin position="117"/>
        <end position="135"/>
    </location>
</feature>
<dbReference type="PANTHER" id="PTHR21180:SF32">
    <property type="entry name" value="ENDONUCLEASE_EXONUCLEASE_PHOSPHATASE FAMILY DOMAIN-CONTAINING PROTEIN 1"/>
    <property type="match status" value="1"/>
</dbReference>
<reference evidence="4 5" key="1">
    <citation type="journal article" date="2012" name="BMC Genomics">
        <title>Complete genome sequence, lifestyle, and multi-drug resistance of the human pathogen Corynebacterium resistens DSM 45100 isolated from blood samples of a leukemia patient.</title>
        <authorList>
            <person name="Schroder J."/>
            <person name="Maus I."/>
            <person name="Meyer K."/>
            <person name="Wordemann S."/>
            <person name="Blom J."/>
            <person name="Jaenicke S."/>
            <person name="Schneider J."/>
            <person name="Trost E."/>
            <person name="Tauch A."/>
        </authorList>
    </citation>
    <scope>NUCLEOTIDE SEQUENCE [LARGE SCALE GENOMIC DNA]</scope>
    <source>
        <strain evidence="5">DSM 45100 / JCM 12819 / CCUG 50093 / GTC 2026 / SICGH 158</strain>
    </source>
</reference>
<dbReference type="InterPro" id="IPR019554">
    <property type="entry name" value="Soluble_ligand-bd"/>
</dbReference>
<accession>F8DZB5</accession>
<dbReference type="PANTHER" id="PTHR21180">
    <property type="entry name" value="ENDONUCLEASE/EXONUCLEASE/PHOSPHATASE FAMILY DOMAIN-CONTAINING PROTEIN 1"/>
    <property type="match status" value="1"/>
</dbReference>
<dbReference type="SMART" id="SM00278">
    <property type="entry name" value="HhH1"/>
    <property type="match status" value="2"/>
</dbReference>
<dbReference type="Pfam" id="PF12836">
    <property type="entry name" value="HHH_3"/>
    <property type="match status" value="1"/>
</dbReference>
<dbReference type="NCBIfam" id="TIGR00426">
    <property type="entry name" value="competence protein ComEA helix-hairpin-helix repeat region"/>
    <property type="match status" value="1"/>
</dbReference>
<dbReference type="Gene3D" id="1.10.150.320">
    <property type="entry name" value="Photosystem II 12 kDa extrinsic protein"/>
    <property type="match status" value="1"/>
</dbReference>
<feature type="domain" description="Helix-hairpin-helix DNA-binding motif class 1" evidence="3">
    <location>
        <begin position="307"/>
        <end position="326"/>
    </location>
</feature>
<evidence type="ECO:0000313" key="5">
    <source>
        <dbReference type="Proteomes" id="UP000000492"/>
    </source>
</evidence>
<dbReference type="AlphaFoldDB" id="F8DZB5"/>
<keyword evidence="2" id="KW-1133">Transmembrane helix</keyword>
<name>F8DZB5_CORRG</name>
<dbReference type="HOGENOM" id="CLU_052011_0_2_11"/>
<evidence type="ECO:0000259" key="3">
    <source>
        <dbReference type="SMART" id="SM00278"/>
    </source>
</evidence>
<feature type="domain" description="Helix-hairpin-helix DNA-binding motif class 1" evidence="3">
    <location>
        <begin position="277"/>
        <end position="296"/>
    </location>
</feature>
<dbReference type="InterPro" id="IPR003583">
    <property type="entry name" value="Hlx-hairpin-Hlx_DNA-bd_motif"/>
</dbReference>
<dbReference type="Pfam" id="PF10531">
    <property type="entry name" value="SLBB"/>
    <property type="match status" value="1"/>
</dbReference>
<dbReference type="GO" id="GO:0006281">
    <property type="term" value="P:DNA repair"/>
    <property type="evidence" value="ECO:0007669"/>
    <property type="project" value="InterPro"/>
</dbReference>
<keyword evidence="5" id="KW-1185">Reference proteome</keyword>